<evidence type="ECO:0000313" key="1">
    <source>
        <dbReference type="EMBL" id="RDX54855.1"/>
    </source>
</evidence>
<protein>
    <submittedName>
        <fullName evidence="1">Uncharacterized protein</fullName>
    </submittedName>
</protein>
<sequence length="112" mass="12150">MILRRPPYVPWPPSGAPIVLASLMSLPSILGTSYSSSNPHRLSVSSSQESGSLRCSRTVSWVSQGQPQGYRRGLSLRLSSIDMTCYLIVFRDSSSAPMFADLALTVSITEIS</sequence>
<dbReference type="Proteomes" id="UP000256964">
    <property type="component" value="Unassembled WGS sequence"/>
</dbReference>
<dbReference type="EMBL" id="KZ857383">
    <property type="protein sequence ID" value="RDX54855.1"/>
    <property type="molecule type" value="Genomic_DNA"/>
</dbReference>
<organism evidence="1 2">
    <name type="scientific">Lentinus brumalis</name>
    <dbReference type="NCBI Taxonomy" id="2498619"/>
    <lineage>
        <taxon>Eukaryota</taxon>
        <taxon>Fungi</taxon>
        <taxon>Dikarya</taxon>
        <taxon>Basidiomycota</taxon>
        <taxon>Agaricomycotina</taxon>
        <taxon>Agaricomycetes</taxon>
        <taxon>Polyporales</taxon>
        <taxon>Polyporaceae</taxon>
        <taxon>Lentinus</taxon>
    </lineage>
</organism>
<dbReference type="AlphaFoldDB" id="A0A371DQP5"/>
<proteinExistence type="predicted"/>
<evidence type="ECO:0000313" key="2">
    <source>
        <dbReference type="Proteomes" id="UP000256964"/>
    </source>
</evidence>
<gene>
    <name evidence="1" type="ORF">OH76DRAFT_1429027</name>
</gene>
<keyword evidence="2" id="KW-1185">Reference proteome</keyword>
<accession>A0A371DQP5</accession>
<name>A0A371DQP5_9APHY</name>
<reference evidence="1 2" key="1">
    <citation type="journal article" date="2018" name="Biotechnol. Biofuels">
        <title>Integrative visual omics of the white-rot fungus Polyporus brumalis exposes the biotechnological potential of its oxidative enzymes for delignifying raw plant biomass.</title>
        <authorList>
            <person name="Miyauchi S."/>
            <person name="Rancon A."/>
            <person name="Drula E."/>
            <person name="Hage H."/>
            <person name="Chaduli D."/>
            <person name="Favel A."/>
            <person name="Grisel S."/>
            <person name="Henrissat B."/>
            <person name="Herpoel-Gimbert I."/>
            <person name="Ruiz-Duenas F.J."/>
            <person name="Chevret D."/>
            <person name="Hainaut M."/>
            <person name="Lin J."/>
            <person name="Wang M."/>
            <person name="Pangilinan J."/>
            <person name="Lipzen A."/>
            <person name="Lesage-Meessen L."/>
            <person name="Navarro D."/>
            <person name="Riley R."/>
            <person name="Grigoriev I.V."/>
            <person name="Zhou S."/>
            <person name="Raouche S."/>
            <person name="Rosso M.N."/>
        </authorList>
    </citation>
    <scope>NUCLEOTIDE SEQUENCE [LARGE SCALE GENOMIC DNA]</scope>
    <source>
        <strain evidence="1 2">BRFM 1820</strain>
    </source>
</reference>
<feature type="non-terminal residue" evidence="1">
    <location>
        <position position="112"/>
    </location>
</feature>